<dbReference type="Pfam" id="PF05930">
    <property type="entry name" value="Phage_AlpA"/>
    <property type="match status" value="1"/>
</dbReference>
<dbReference type="AlphaFoldDB" id="W0SG64"/>
<dbReference type="Proteomes" id="UP000031637">
    <property type="component" value="Chromosome"/>
</dbReference>
<accession>W0SG64</accession>
<protein>
    <submittedName>
        <fullName evidence="1">Phage transcriptional regulator AlpA</fullName>
    </submittedName>
</protein>
<dbReference type="KEGG" id="shd:SUTH_01968"/>
<proteinExistence type="predicted"/>
<name>W0SG64_9PROT</name>
<organism evidence="1 2">
    <name type="scientific">Sulfuritalea hydrogenivorans sk43H</name>
    <dbReference type="NCBI Taxonomy" id="1223802"/>
    <lineage>
        <taxon>Bacteria</taxon>
        <taxon>Pseudomonadati</taxon>
        <taxon>Pseudomonadota</taxon>
        <taxon>Betaproteobacteria</taxon>
        <taxon>Nitrosomonadales</taxon>
        <taxon>Sterolibacteriaceae</taxon>
        <taxon>Sulfuritalea</taxon>
    </lineage>
</organism>
<dbReference type="Gene3D" id="1.10.238.160">
    <property type="match status" value="1"/>
</dbReference>
<evidence type="ECO:0000313" key="2">
    <source>
        <dbReference type="Proteomes" id="UP000031637"/>
    </source>
</evidence>
<keyword evidence="2" id="KW-1185">Reference proteome</keyword>
<dbReference type="InterPro" id="IPR010260">
    <property type="entry name" value="AlpA"/>
</dbReference>
<reference evidence="1 2" key="1">
    <citation type="journal article" date="2014" name="Syst. Appl. Microbiol.">
        <title>Complete genomes of freshwater sulfur oxidizers Sulfuricella denitrificans skB26 and Sulfuritalea hydrogenivorans sk43H: genetic insights into the sulfur oxidation pathway of betaproteobacteria.</title>
        <authorList>
            <person name="Watanabe T."/>
            <person name="Kojima H."/>
            <person name="Fukui M."/>
        </authorList>
    </citation>
    <scope>NUCLEOTIDE SEQUENCE [LARGE SCALE GENOMIC DNA]</scope>
    <source>
        <strain evidence="1">DSM22779</strain>
    </source>
</reference>
<dbReference type="HOGENOM" id="CLU_140176_2_1_4"/>
<evidence type="ECO:0000313" key="1">
    <source>
        <dbReference type="EMBL" id="BAO29760.1"/>
    </source>
</evidence>
<gene>
    <name evidence="1" type="ORF">SUTH_01968</name>
</gene>
<dbReference type="STRING" id="1223802.SUTH_01968"/>
<dbReference type="RefSeq" id="WP_052473510.1">
    <property type="nucleotide sequence ID" value="NZ_AP012547.1"/>
</dbReference>
<sequence length="86" mass="10081">MKDDILSRRLIRREELRKLIPLADTTIYELEKAGNFPKRVYLTARCVAWELSEVENWIAERRKALNVPGLVIRPNRPGNPVRPKTE</sequence>
<dbReference type="EMBL" id="AP012547">
    <property type="protein sequence ID" value="BAO29760.1"/>
    <property type="molecule type" value="Genomic_DNA"/>
</dbReference>
<dbReference type="OrthoDB" id="8455288at2"/>